<dbReference type="GO" id="GO:0004035">
    <property type="term" value="F:alkaline phosphatase activity"/>
    <property type="evidence" value="ECO:0007669"/>
    <property type="project" value="UniProtKB-EC"/>
</dbReference>
<feature type="binding site" evidence="15">
    <location>
        <position position="172"/>
    </location>
    <ligand>
        <name>Mg(2+)</name>
        <dbReference type="ChEBI" id="CHEBI:18420"/>
    </ligand>
</feature>
<protein>
    <recommendedName>
        <fullName evidence="4 17">Alkaline phosphatase</fullName>
        <ecNumber evidence="4 17">3.1.3.1</ecNumber>
    </recommendedName>
</protein>
<dbReference type="EC" id="3.1.3.1" evidence="4 17"/>
<keyword evidence="12" id="KW-0325">Glycoprotein</keyword>
<organism evidence="20 21">
    <name type="scientific">Monodon monoceros</name>
    <name type="common">Narwhal</name>
    <name type="synonym">Ceratodon monodon</name>
    <dbReference type="NCBI Taxonomy" id="40151"/>
    <lineage>
        <taxon>Eukaryota</taxon>
        <taxon>Metazoa</taxon>
        <taxon>Chordata</taxon>
        <taxon>Craniata</taxon>
        <taxon>Vertebrata</taxon>
        <taxon>Euteleostomi</taxon>
        <taxon>Mammalia</taxon>
        <taxon>Eutheria</taxon>
        <taxon>Laurasiatheria</taxon>
        <taxon>Artiodactyla</taxon>
        <taxon>Whippomorpha</taxon>
        <taxon>Cetacea</taxon>
        <taxon>Odontoceti</taxon>
        <taxon>Monodontidae</taxon>
        <taxon>Monodon</taxon>
    </lineage>
</organism>
<dbReference type="Proteomes" id="UP000308365">
    <property type="component" value="Unassembled WGS sequence"/>
</dbReference>
<dbReference type="Pfam" id="PF00245">
    <property type="entry name" value="Alk_phosphatase"/>
    <property type="match status" value="1"/>
</dbReference>
<dbReference type="PROSITE" id="PS00123">
    <property type="entry name" value="ALKALINE_PHOSPHATASE"/>
    <property type="match status" value="1"/>
</dbReference>
<feature type="binding site" evidence="15">
    <location>
        <position position="333"/>
    </location>
    <ligand>
        <name>Zn(2+)</name>
        <dbReference type="ChEBI" id="CHEBI:29105"/>
        <label>2</label>
    </ligand>
</feature>
<comment type="catalytic activity">
    <reaction evidence="17">
        <text>a phosphate monoester + H2O = an alcohol + phosphate</text>
        <dbReference type="Rhea" id="RHEA:15017"/>
        <dbReference type="ChEBI" id="CHEBI:15377"/>
        <dbReference type="ChEBI" id="CHEBI:30879"/>
        <dbReference type="ChEBI" id="CHEBI:43474"/>
        <dbReference type="ChEBI" id="CHEBI:67140"/>
        <dbReference type="EC" id="3.1.3.1"/>
    </reaction>
</comment>
<keyword evidence="19" id="KW-0732">Signal</keyword>
<evidence type="ECO:0000256" key="4">
    <source>
        <dbReference type="ARBA" id="ARBA00012647"/>
    </source>
</evidence>
<dbReference type="InterPro" id="IPR018299">
    <property type="entry name" value="Alkaline_phosphatase_AS"/>
</dbReference>
<evidence type="ECO:0000256" key="9">
    <source>
        <dbReference type="ARBA" id="ARBA00022833"/>
    </source>
</evidence>
<evidence type="ECO:0000313" key="20">
    <source>
        <dbReference type="EMBL" id="TKC41979.1"/>
    </source>
</evidence>
<comment type="cofactor">
    <cofactor evidence="15">
        <name>Mg(2+)</name>
        <dbReference type="ChEBI" id="CHEBI:18420"/>
    </cofactor>
    <text evidence="15">Binds 1 Mg(2+) ion.</text>
</comment>
<dbReference type="SUPFAM" id="SSF53649">
    <property type="entry name" value="Alkaline phosphatase-like"/>
    <property type="match status" value="1"/>
</dbReference>
<dbReference type="PRINTS" id="PR00113">
    <property type="entry name" value="ALKPHPHTASE"/>
</dbReference>
<evidence type="ECO:0000256" key="15">
    <source>
        <dbReference type="PIRSR" id="PIRSR601952-2"/>
    </source>
</evidence>
<evidence type="ECO:0000256" key="10">
    <source>
        <dbReference type="ARBA" id="ARBA00022842"/>
    </source>
</evidence>
<evidence type="ECO:0000256" key="1">
    <source>
        <dbReference type="ARBA" id="ARBA00004609"/>
    </source>
</evidence>
<keyword evidence="10 15" id="KW-0460">Magnesium</keyword>
<dbReference type="GO" id="GO:0005886">
    <property type="term" value="C:plasma membrane"/>
    <property type="evidence" value="ECO:0007669"/>
    <property type="project" value="UniProtKB-SubCell"/>
</dbReference>
<evidence type="ECO:0000256" key="7">
    <source>
        <dbReference type="ARBA" id="ARBA00022723"/>
    </source>
</evidence>
<evidence type="ECO:0000256" key="3">
    <source>
        <dbReference type="ARBA" id="ARBA00011738"/>
    </source>
</evidence>
<keyword evidence="13" id="KW-0449">Lipoprotein</keyword>
<evidence type="ECO:0000256" key="2">
    <source>
        <dbReference type="ARBA" id="ARBA00005984"/>
    </source>
</evidence>
<dbReference type="PANTHER" id="PTHR11596">
    <property type="entry name" value="ALKALINE PHOSPHATASE"/>
    <property type="match status" value="1"/>
</dbReference>
<evidence type="ECO:0000256" key="19">
    <source>
        <dbReference type="SAM" id="SignalP"/>
    </source>
</evidence>
<keyword evidence="7 15" id="KW-0479">Metal-binding</keyword>
<feature type="signal peptide" evidence="19">
    <location>
        <begin position="1"/>
        <end position="23"/>
    </location>
</feature>
<evidence type="ECO:0000256" key="8">
    <source>
        <dbReference type="ARBA" id="ARBA00022801"/>
    </source>
</evidence>
<keyword evidence="6" id="KW-0336">GPI-anchor</keyword>
<evidence type="ECO:0000256" key="6">
    <source>
        <dbReference type="ARBA" id="ARBA00022622"/>
    </source>
</evidence>
<feature type="active site" description="Phosphoserine intermediate" evidence="14">
    <location>
        <position position="109"/>
    </location>
</feature>
<dbReference type="InterPro" id="IPR017850">
    <property type="entry name" value="Alkaline_phosphatase_core_sf"/>
</dbReference>
<dbReference type="CDD" id="cd16012">
    <property type="entry name" value="ALP"/>
    <property type="match status" value="1"/>
</dbReference>
<comment type="caution">
    <text evidence="20">The sequence shown here is derived from an EMBL/GenBank/DDBJ whole genome shotgun (WGS) entry which is preliminary data.</text>
</comment>
<feature type="binding site" evidence="15">
    <location>
        <position position="59"/>
    </location>
    <ligand>
        <name>Mg(2+)</name>
        <dbReference type="ChEBI" id="CHEBI:18420"/>
    </ligand>
</feature>
<dbReference type="Gene3D" id="3.40.720.10">
    <property type="entry name" value="Alkaline Phosphatase, subunit A"/>
    <property type="match status" value="1"/>
</dbReference>
<feature type="binding site" evidence="15">
    <location>
        <position position="328"/>
    </location>
    <ligand>
        <name>Mg(2+)</name>
        <dbReference type="ChEBI" id="CHEBI:18420"/>
    </ligand>
</feature>
<name>A0A4U1EYP1_MONMO</name>
<comment type="cofactor">
    <cofactor evidence="15">
        <name>Zn(2+)</name>
        <dbReference type="ChEBI" id="CHEBI:29105"/>
    </cofactor>
    <text evidence="15">Binds 2 Zn(2+) ions.</text>
</comment>
<keyword evidence="11" id="KW-0472">Membrane</keyword>
<gene>
    <name evidence="20" type="ORF">EI555_003233</name>
</gene>
<comment type="similarity">
    <text evidence="2 16">Belongs to the alkaline phosphatase family.</text>
</comment>
<feature type="binding site" evidence="15">
    <location>
        <position position="375"/>
    </location>
    <ligand>
        <name>Zn(2+)</name>
        <dbReference type="ChEBI" id="CHEBI:29105"/>
        <label>2</label>
    </ligand>
</feature>
<dbReference type="InterPro" id="IPR001952">
    <property type="entry name" value="Alkaline_phosphatase"/>
</dbReference>
<keyword evidence="9 15" id="KW-0862">Zinc</keyword>
<evidence type="ECO:0000256" key="18">
    <source>
        <dbReference type="SAM" id="MobiDB-lite"/>
    </source>
</evidence>
<comment type="subcellular location">
    <subcellularLocation>
        <location evidence="1">Cell membrane</location>
        <topology evidence="1">Lipid-anchor</topology>
        <topology evidence="1">GPI-anchor</topology>
    </subcellularLocation>
</comment>
<feature type="binding site" evidence="15">
    <location>
        <position position="337"/>
    </location>
    <ligand>
        <name>Zn(2+)</name>
        <dbReference type="ChEBI" id="CHEBI:29105"/>
        <label>2</label>
    </ligand>
</feature>
<dbReference type="PANTHER" id="PTHR11596:SF30">
    <property type="entry name" value="INTESTINAL-TYPE ALKALINE PHOSPHATASE"/>
    <property type="match status" value="1"/>
</dbReference>
<evidence type="ECO:0000256" key="13">
    <source>
        <dbReference type="ARBA" id="ARBA00023288"/>
    </source>
</evidence>
<evidence type="ECO:0000256" key="14">
    <source>
        <dbReference type="PIRSR" id="PIRSR601952-1"/>
    </source>
</evidence>
<accession>A0A4U1EYP1</accession>
<dbReference type="EMBL" id="RWIC01000589">
    <property type="protein sequence ID" value="TKC41979.1"/>
    <property type="molecule type" value="Genomic_DNA"/>
</dbReference>
<evidence type="ECO:0000256" key="16">
    <source>
        <dbReference type="RuleBase" id="RU003946"/>
    </source>
</evidence>
<dbReference type="GO" id="GO:0046872">
    <property type="term" value="F:metal ion binding"/>
    <property type="evidence" value="ECO:0007669"/>
    <property type="project" value="UniProtKB-KW"/>
</dbReference>
<evidence type="ECO:0000256" key="17">
    <source>
        <dbReference type="RuleBase" id="RU003947"/>
    </source>
</evidence>
<evidence type="ECO:0000313" key="21">
    <source>
        <dbReference type="Proteomes" id="UP000308365"/>
    </source>
</evidence>
<dbReference type="GO" id="GO:0098552">
    <property type="term" value="C:side of membrane"/>
    <property type="evidence" value="ECO:0007669"/>
    <property type="project" value="UniProtKB-KW"/>
</dbReference>
<dbReference type="FunFam" id="3.40.720.10:FF:000008">
    <property type="entry name" value="Alkaline phosphatase"/>
    <property type="match status" value="1"/>
</dbReference>
<feature type="non-terminal residue" evidence="20">
    <location>
        <position position="637"/>
    </location>
</feature>
<feature type="binding site" evidence="15">
    <location>
        <position position="59"/>
    </location>
    <ligand>
        <name>Zn(2+)</name>
        <dbReference type="ChEBI" id="CHEBI:29105"/>
        <label>2</label>
    </ligand>
</feature>
<keyword evidence="8 17" id="KW-0378">Hydrolase</keyword>
<reference evidence="21" key="1">
    <citation type="journal article" date="2019" name="IScience">
        <title>Narwhal Genome Reveals Long-Term Low Genetic Diversity despite Current Large Abundance Size.</title>
        <authorList>
            <person name="Westbury M.V."/>
            <person name="Petersen B."/>
            <person name="Garde E."/>
            <person name="Heide-Jorgensen M.P."/>
            <person name="Lorenzen E.D."/>
        </authorList>
    </citation>
    <scope>NUCLEOTIDE SEQUENCE [LARGE SCALE GENOMIC DNA]</scope>
</reference>
<evidence type="ECO:0000256" key="11">
    <source>
        <dbReference type="ARBA" id="ARBA00023136"/>
    </source>
</evidence>
<comment type="subunit">
    <text evidence="3">Homodimer.</text>
</comment>
<keyword evidence="5" id="KW-1003">Cell membrane</keyword>
<dbReference type="AlphaFoldDB" id="A0A4U1EYP1"/>
<feature type="binding site" evidence="15">
    <location>
        <position position="170"/>
    </location>
    <ligand>
        <name>Mg(2+)</name>
        <dbReference type="ChEBI" id="CHEBI:18420"/>
    </ligand>
</feature>
<evidence type="ECO:0000256" key="5">
    <source>
        <dbReference type="ARBA" id="ARBA00022475"/>
    </source>
</evidence>
<sequence>MQGAWVPLLLGLRLSLGFSPVEEEDPAFWNHQAAQALDVAKKLQPIQTAAKNLVLFLGDGMGVPTVTATRILKGQMNGKLGAETPLAMDQFPYVALSKTYNVDRQVPDSAGTATAYLCGVKANMKTIGVSAAARYNQCSTVHGNEVTSVMSRAKKAGKSVGVVTTTRVQHASPAGTYAHTVNRNWYSDTDMPAQAKKEGCQDIATQLIYNMDIDVILGGGRKYMFPEGTPDPEYPGDTNQNGIRKDQRNLVQEWQAKQQGTQYVWNRTALIQASKDPSVTHLMGLFEPADMKYESQRDHTKDPSLQEMTEAALRVLSRNPRGFYLFVEGGRIDHGHHEGIAYRALTEAVMFDNAIAKASQLTSEADTLILVTADHSHVFSFGGYTLRGSSVFGLGFDKAADGKSYTSILYGNGPGHVLVGASRPDVNETESSDPAYRQQAAVPLSSETHGGEDVAVFARGPQAHLVHGVQEQTFVAHVMAFAACVEPYATDCHLQPPGGPADAAHQAACPPSLALLVWALLPGRDPVLDARSPAAPGSSDITTMSPAGIHQAEGSLVASRPVIRNPAGRAALSRAPRPGLTSAASPVAPFLAPASSLRSPTLRWGPITVAGAPRWRGRLEATHHRPPFSKKLSQGLA</sequence>
<feature type="binding site" evidence="15">
    <location>
        <position position="449"/>
    </location>
    <ligand>
        <name>Zn(2+)</name>
        <dbReference type="ChEBI" id="CHEBI:29105"/>
        <label>2</label>
    </ligand>
</feature>
<feature type="chain" id="PRO_5020499195" description="Alkaline phosphatase" evidence="19">
    <location>
        <begin position="24"/>
        <end position="637"/>
    </location>
</feature>
<evidence type="ECO:0000256" key="12">
    <source>
        <dbReference type="ARBA" id="ARBA00023180"/>
    </source>
</evidence>
<dbReference type="SMART" id="SM00098">
    <property type="entry name" value="alkPPc"/>
    <property type="match status" value="1"/>
</dbReference>
<feature type="region of interest" description="Disordered" evidence="18">
    <location>
        <begin position="618"/>
        <end position="637"/>
    </location>
</feature>
<proteinExistence type="inferred from homology"/>
<feature type="binding site" evidence="15">
    <location>
        <position position="374"/>
    </location>
    <ligand>
        <name>Zn(2+)</name>
        <dbReference type="ChEBI" id="CHEBI:29105"/>
        <label>2</label>
    </ligand>
</feature>